<dbReference type="PROSITE" id="PS50928">
    <property type="entry name" value="ABC_TM1"/>
    <property type="match status" value="1"/>
</dbReference>
<dbReference type="OrthoDB" id="9814550at2"/>
<dbReference type="GO" id="GO:0022857">
    <property type="term" value="F:transmembrane transporter activity"/>
    <property type="evidence" value="ECO:0007669"/>
    <property type="project" value="InterPro"/>
</dbReference>
<evidence type="ECO:0000256" key="1">
    <source>
        <dbReference type="ARBA" id="ARBA00004429"/>
    </source>
</evidence>
<dbReference type="RefSeq" id="WP_099510895.1">
    <property type="nucleotide sequence ID" value="NZ_CP016616.1"/>
</dbReference>
<feature type="domain" description="ABC transmembrane type-1" evidence="10">
    <location>
        <begin position="17"/>
        <end position="215"/>
    </location>
</feature>
<keyword evidence="5" id="KW-0997">Cell inner membrane</keyword>
<dbReference type="Gene3D" id="1.10.3720.10">
    <property type="entry name" value="MetI-like"/>
    <property type="match status" value="1"/>
</dbReference>
<feature type="transmembrane region" description="Helical" evidence="9">
    <location>
        <begin position="20"/>
        <end position="41"/>
    </location>
</feature>
<evidence type="ECO:0000256" key="2">
    <source>
        <dbReference type="ARBA" id="ARBA00010072"/>
    </source>
</evidence>
<gene>
    <name evidence="11" type="ORF">BB934_17990</name>
</gene>
<dbReference type="InterPro" id="IPR010065">
    <property type="entry name" value="AA_ABC_transptr_permease_3TM"/>
</dbReference>
<keyword evidence="6 9" id="KW-0812">Transmembrane</keyword>
<dbReference type="Pfam" id="PF00528">
    <property type="entry name" value="BPD_transp_1"/>
    <property type="match status" value="1"/>
</dbReference>
<feature type="transmembrane region" description="Helical" evidence="9">
    <location>
        <begin position="161"/>
        <end position="184"/>
    </location>
</feature>
<evidence type="ECO:0000313" key="11">
    <source>
        <dbReference type="EMBL" id="ANY79879.1"/>
    </source>
</evidence>
<keyword evidence="8 9" id="KW-0472">Membrane</keyword>
<comment type="subcellular location">
    <subcellularLocation>
        <location evidence="1">Cell inner membrane</location>
        <topology evidence="1">Multi-pass membrane protein</topology>
    </subcellularLocation>
    <subcellularLocation>
        <location evidence="9">Cell membrane</location>
        <topology evidence="9">Multi-pass membrane protein</topology>
    </subcellularLocation>
</comment>
<dbReference type="NCBIfam" id="TIGR01726">
    <property type="entry name" value="HEQRo_perm_3TM"/>
    <property type="match status" value="1"/>
</dbReference>
<evidence type="ECO:0000256" key="7">
    <source>
        <dbReference type="ARBA" id="ARBA00022989"/>
    </source>
</evidence>
<feature type="transmembrane region" description="Helical" evidence="9">
    <location>
        <begin position="53"/>
        <end position="74"/>
    </location>
</feature>
<proteinExistence type="inferred from homology"/>
<keyword evidence="4" id="KW-1003">Cell membrane</keyword>
<evidence type="ECO:0000259" key="10">
    <source>
        <dbReference type="PROSITE" id="PS50928"/>
    </source>
</evidence>
<reference evidence="11" key="1">
    <citation type="submission" date="2016-07" db="EMBL/GenBank/DDBJ databases">
        <title>Microvirga ossetica sp. nov. a new species of rhizobia isolated from root nodules of the legume species Vicia alpestris Steven originated from North Ossetia region in the Caucasus.</title>
        <authorList>
            <person name="Safronova V.I."/>
            <person name="Kuznetsova I.G."/>
            <person name="Sazanova A.L."/>
            <person name="Belimov A."/>
            <person name="Andronov E."/>
            <person name="Osledkin Y.S."/>
            <person name="Onishchuk O.P."/>
            <person name="Kurchak O.N."/>
            <person name="Shaposhnikov A.I."/>
            <person name="Willems A."/>
            <person name="Tikhonovich I.A."/>
        </authorList>
    </citation>
    <scope>NUCLEOTIDE SEQUENCE [LARGE SCALE GENOMIC DNA]</scope>
    <source>
        <strain evidence="11">V5/3M</strain>
    </source>
</reference>
<protein>
    <submittedName>
        <fullName evidence="11">ABC transporter permease</fullName>
    </submittedName>
</protein>
<dbReference type="GO" id="GO:0006865">
    <property type="term" value="P:amino acid transport"/>
    <property type="evidence" value="ECO:0007669"/>
    <property type="project" value="TreeGrafter"/>
</dbReference>
<dbReference type="InterPro" id="IPR000515">
    <property type="entry name" value="MetI-like"/>
</dbReference>
<feature type="transmembrane region" description="Helical" evidence="9">
    <location>
        <begin position="196"/>
        <end position="218"/>
    </location>
</feature>
<evidence type="ECO:0000256" key="3">
    <source>
        <dbReference type="ARBA" id="ARBA00022448"/>
    </source>
</evidence>
<evidence type="ECO:0000256" key="8">
    <source>
        <dbReference type="ARBA" id="ARBA00023136"/>
    </source>
</evidence>
<dbReference type="InterPro" id="IPR043429">
    <property type="entry name" value="ArtM/GltK/GlnP/TcyL/YhdX-like"/>
</dbReference>
<keyword evidence="3 9" id="KW-0813">Transport</keyword>
<dbReference type="PANTHER" id="PTHR30614">
    <property type="entry name" value="MEMBRANE COMPONENT OF AMINO ACID ABC TRANSPORTER"/>
    <property type="match status" value="1"/>
</dbReference>
<dbReference type="PANTHER" id="PTHR30614:SF10">
    <property type="entry name" value="ARGININE ABC TRANSPORTER PERMEASE PROTEIN ARTM"/>
    <property type="match status" value="1"/>
</dbReference>
<dbReference type="InterPro" id="IPR035906">
    <property type="entry name" value="MetI-like_sf"/>
</dbReference>
<name>A0A1B2EIV8_9HYPH</name>
<dbReference type="SUPFAM" id="SSF161098">
    <property type="entry name" value="MetI-like"/>
    <property type="match status" value="1"/>
</dbReference>
<dbReference type="AlphaFoldDB" id="A0A1B2EIV8"/>
<comment type="similarity">
    <text evidence="2">Belongs to the binding-protein-dependent transport system permease family. HisMQ subfamily.</text>
</comment>
<evidence type="ECO:0000256" key="4">
    <source>
        <dbReference type="ARBA" id="ARBA00022475"/>
    </source>
</evidence>
<dbReference type="CDD" id="cd06261">
    <property type="entry name" value="TM_PBP2"/>
    <property type="match status" value="1"/>
</dbReference>
<organism evidence="11">
    <name type="scientific">Microvirga ossetica</name>
    <dbReference type="NCBI Taxonomy" id="1882682"/>
    <lineage>
        <taxon>Bacteria</taxon>
        <taxon>Pseudomonadati</taxon>
        <taxon>Pseudomonadota</taxon>
        <taxon>Alphaproteobacteria</taxon>
        <taxon>Hyphomicrobiales</taxon>
        <taxon>Methylobacteriaceae</taxon>
        <taxon>Microvirga</taxon>
    </lineage>
</organism>
<feature type="transmembrane region" description="Helical" evidence="9">
    <location>
        <begin position="94"/>
        <end position="111"/>
    </location>
</feature>
<accession>A0A1B2EIV8</accession>
<evidence type="ECO:0000256" key="5">
    <source>
        <dbReference type="ARBA" id="ARBA00022519"/>
    </source>
</evidence>
<evidence type="ECO:0000256" key="6">
    <source>
        <dbReference type="ARBA" id="ARBA00022692"/>
    </source>
</evidence>
<dbReference type="GO" id="GO:0043190">
    <property type="term" value="C:ATP-binding cassette (ABC) transporter complex"/>
    <property type="evidence" value="ECO:0007669"/>
    <property type="project" value="InterPro"/>
</dbReference>
<sequence length="241" mass="26967">MDFAFMRDSFFTLLGGVPLTLNLAFMSVALGAILAMLLALMRMSGFKVLDWPAQAYVFVFRGTPLLVQIFLIYYGLGQFRPTLQEWGLWTFFREPYWCAVLALTLNTAAYASEIIRGGLQSVPHNQVEAARACGMSGFLLFRRVVFPIAVRQALPAYGSEIILMVKATSLASIITMMEVTGLAAKLISQSFRAVEVFIVAGLIYLILNFIITRIIMAIEWWLSPHLRRPPAIEPRLEAAHV</sequence>
<dbReference type="KEGG" id="moc:BB934_17990"/>
<dbReference type="EMBL" id="CP016616">
    <property type="protein sequence ID" value="ANY79879.1"/>
    <property type="molecule type" value="Genomic_DNA"/>
</dbReference>
<keyword evidence="7 9" id="KW-1133">Transmembrane helix</keyword>
<evidence type="ECO:0000256" key="9">
    <source>
        <dbReference type="RuleBase" id="RU363032"/>
    </source>
</evidence>